<proteinExistence type="predicted"/>
<dbReference type="Gene3D" id="2.60.40.1180">
    <property type="entry name" value="Golgi alpha-mannosidase II"/>
    <property type="match status" value="1"/>
</dbReference>
<organism evidence="2 3">
    <name type="scientific">Lacrimispora algidixylanolytica</name>
    <dbReference type="NCBI Taxonomy" id="94868"/>
    <lineage>
        <taxon>Bacteria</taxon>
        <taxon>Bacillati</taxon>
        <taxon>Bacillota</taxon>
        <taxon>Clostridia</taxon>
        <taxon>Lachnospirales</taxon>
        <taxon>Lachnospiraceae</taxon>
        <taxon>Lacrimispora</taxon>
    </lineage>
</organism>
<dbReference type="SMART" id="SM00642">
    <property type="entry name" value="Aamy"/>
    <property type="match status" value="1"/>
</dbReference>
<sequence>MEQYRIKAGDRTYPMGLHIVPEGIHVCTAAEGEHCRLLLFKDEEMEPSQIITFPPEFRRGNVFSMTVLLNDLTGLSYCFDIDGTRFSDPYGNGFLGREAWGDLERAQDIFLSPVKGTDFDWEGDSLSYIPYEDSIIYRVHCRGFTKHSSSGVKWKGTFQGILEKIPYLKDLGITTVELLPVNEFQEVILPELVQGNPFGVDKPTGKINYWGYGPGFYFSPKAAYASLETDPGRELKNLVKVLHKEGLELMTELYFTGKEPASFVLDVVRFWAEEFHLDGIHLTGYFPLELLRNDPYLSKIKLLAHSWEEKIGEKDKHLADCNDDFLVDMRRVLKGDEDQMKHLAFRMRNNPSDRAVINYMASTNGFTMMDMVSYDTKHNEGNGEKNLDGNPYNHSWNCGIEGPTRKKAILERRKKQLRNAFLLLFLSQGTPSIMAGDEFGHSQSGNNNAYCQDNEVTWLNWNLVKKNQDLLDFVKALIAFRKSHPVFHMSKEPRLMDYLACGLPDMSYHGVRTWCPEFENFRRQLGVFYCGAYGIKADGTMDENFYVIFNMHWEPHKFDLPSLKEGKSWHIVFHTDEIERNGMYGSGEEFKVEGRNFLVPPRTIVVYMGK</sequence>
<comment type="caution">
    <text evidence="2">The sequence shown here is derived from an EMBL/GenBank/DDBJ whole genome shotgun (WGS) entry which is preliminary data.</text>
</comment>
<dbReference type="AlphaFoldDB" id="A0A419TCM6"/>
<name>A0A419TCM6_9FIRM</name>
<dbReference type="OrthoDB" id="9761875at2"/>
<reference evidence="2 3" key="1">
    <citation type="submission" date="2016-08" db="EMBL/GenBank/DDBJ databases">
        <title>A new outlook on sporulation: Clostridium algidixylanolyticum.</title>
        <authorList>
            <person name="Poppleton D.I."/>
            <person name="Gribaldo S."/>
        </authorList>
    </citation>
    <scope>NUCLEOTIDE SEQUENCE [LARGE SCALE GENOMIC DNA]</scope>
    <source>
        <strain evidence="2 3">SPL73</strain>
    </source>
</reference>
<accession>A0A419TCM6</accession>
<dbReference type="Proteomes" id="UP000284277">
    <property type="component" value="Unassembled WGS sequence"/>
</dbReference>
<dbReference type="Gene3D" id="3.20.20.80">
    <property type="entry name" value="Glycosidases"/>
    <property type="match status" value="2"/>
</dbReference>
<protein>
    <submittedName>
        <fullName evidence="2">Alpha-amylase</fullName>
    </submittedName>
</protein>
<dbReference type="SUPFAM" id="SSF51445">
    <property type="entry name" value="(Trans)glycosidases"/>
    <property type="match status" value="1"/>
</dbReference>
<dbReference type="GO" id="GO:0005975">
    <property type="term" value="P:carbohydrate metabolic process"/>
    <property type="evidence" value="ECO:0007669"/>
    <property type="project" value="InterPro"/>
</dbReference>
<dbReference type="InterPro" id="IPR006047">
    <property type="entry name" value="GH13_cat_dom"/>
</dbReference>
<gene>
    <name evidence="2" type="ORF">BET01_02495</name>
</gene>
<evidence type="ECO:0000313" key="3">
    <source>
        <dbReference type="Proteomes" id="UP000284277"/>
    </source>
</evidence>
<dbReference type="RefSeq" id="WP_120195172.1">
    <property type="nucleotide sequence ID" value="NZ_MCIA01000001.1"/>
</dbReference>
<evidence type="ECO:0000313" key="2">
    <source>
        <dbReference type="EMBL" id="RKD35233.1"/>
    </source>
</evidence>
<dbReference type="SUPFAM" id="SSF51011">
    <property type="entry name" value="Glycosyl hydrolase domain"/>
    <property type="match status" value="1"/>
</dbReference>
<evidence type="ECO:0000259" key="1">
    <source>
        <dbReference type="SMART" id="SM00642"/>
    </source>
</evidence>
<dbReference type="InterPro" id="IPR013780">
    <property type="entry name" value="Glyco_hydro_b"/>
</dbReference>
<dbReference type="PANTHER" id="PTHR43002">
    <property type="entry name" value="GLYCOGEN DEBRANCHING ENZYME"/>
    <property type="match status" value="1"/>
</dbReference>
<dbReference type="InterPro" id="IPR017853">
    <property type="entry name" value="GH"/>
</dbReference>
<feature type="domain" description="Glycosyl hydrolase family 13 catalytic" evidence="1">
    <location>
        <begin position="138"/>
        <end position="481"/>
    </location>
</feature>
<keyword evidence="3" id="KW-1185">Reference proteome</keyword>
<dbReference type="EMBL" id="MCIA01000001">
    <property type="protein sequence ID" value="RKD35233.1"/>
    <property type="molecule type" value="Genomic_DNA"/>
</dbReference>